<dbReference type="OrthoDB" id="7439045at2"/>
<evidence type="ECO:0000256" key="5">
    <source>
        <dbReference type="ARBA" id="ARBA00022692"/>
    </source>
</evidence>
<evidence type="ECO:0000256" key="3">
    <source>
        <dbReference type="ARBA" id="ARBA00022448"/>
    </source>
</evidence>
<dbReference type="InterPro" id="IPR013686">
    <property type="entry name" value="Polypept-transport_assoc_ShlB"/>
</dbReference>
<feature type="domain" description="POTRA" evidence="10">
    <location>
        <begin position="54"/>
        <end position="127"/>
    </location>
</feature>
<keyword evidence="3" id="KW-0813">Transport</keyword>
<dbReference type="EMBL" id="CP042306">
    <property type="protein sequence ID" value="QDZ06652.1"/>
    <property type="molecule type" value="Genomic_DNA"/>
</dbReference>
<dbReference type="Gene3D" id="3.10.20.310">
    <property type="entry name" value="membrane protein fhac"/>
    <property type="match status" value="1"/>
</dbReference>
<evidence type="ECO:0000256" key="7">
    <source>
        <dbReference type="ARBA" id="ARBA00023136"/>
    </source>
</evidence>
<evidence type="ECO:0000313" key="11">
    <source>
        <dbReference type="EMBL" id="QDZ06652.1"/>
    </source>
</evidence>
<dbReference type="InterPro" id="IPR005565">
    <property type="entry name" value="Hemolysn_activator_HlyB_C"/>
</dbReference>
<keyword evidence="5" id="KW-0812">Transmembrane</keyword>
<dbReference type="Proteomes" id="UP000315673">
    <property type="component" value="Chromosome"/>
</dbReference>
<evidence type="ECO:0000256" key="8">
    <source>
        <dbReference type="ARBA" id="ARBA00023237"/>
    </source>
</evidence>
<dbReference type="InterPro" id="IPR034746">
    <property type="entry name" value="POTRA"/>
</dbReference>
<dbReference type="GO" id="GO:0008320">
    <property type="term" value="F:protein transmembrane transporter activity"/>
    <property type="evidence" value="ECO:0007669"/>
    <property type="project" value="TreeGrafter"/>
</dbReference>
<proteinExistence type="inferred from homology"/>
<dbReference type="InterPro" id="IPR051544">
    <property type="entry name" value="TPS_OM_transporter"/>
</dbReference>
<keyword evidence="6" id="KW-0653">Protein transport</keyword>
<dbReference type="GO" id="GO:0046819">
    <property type="term" value="P:protein secretion by the type V secretion system"/>
    <property type="evidence" value="ECO:0007669"/>
    <property type="project" value="TreeGrafter"/>
</dbReference>
<keyword evidence="4" id="KW-1134">Transmembrane beta strand</keyword>
<dbReference type="Gene3D" id="2.40.160.50">
    <property type="entry name" value="membrane protein fhac: a member of the omp85/tpsb transporter family"/>
    <property type="match status" value="1"/>
</dbReference>
<dbReference type="AlphaFoldDB" id="A0A5B8LG81"/>
<comment type="subcellular location">
    <subcellularLocation>
        <location evidence="1">Cell outer membrane</location>
    </subcellularLocation>
</comment>
<keyword evidence="8" id="KW-0998">Cell outer membrane</keyword>
<keyword evidence="12" id="KW-1185">Reference proteome</keyword>
<evidence type="ECO:0000259" key="10">
    <source>
        <dbReference type="PROSITE" id="PS51779"/>
    </source>
</evidence>
<dbReference type="PANTHER" id="PTHR34597">
    <property type="entry name" value="SLR1661 PROTEIN"/>
    <property type="match status" value="1"/>
</dbReference>
<sequence>MSMLIALTAAAAIQDRGSIIDRNRIDRPPPVAAPATSKPEPRAKVDVAPPRAAVPITGIRFVGNDAPAPVARAAQRFLGKPTDRETLQDLAAALSKAYGKSKVALYTVAIPDQDFAGGVVTVSLTEGRLASAAVAGKGRYRQLRGRLAPLLGEQPLSRATFERQFRLVRAIPGLTIDPVFDDPKHDGALTLVVKPKQKHHKFALGFSNRGVDLLGTGQFDATAEFYGAAIDGDQLSFNASAARDFKQYRYASGSYAAPIGYSGLTASISGGYFETRPKNVPIVGRAKVAGAALSYPWLRSFHRSGDVSLGVDGINSDNAVLGNLVATERTRAVRLAASYADTREKRAIAVSGSVSKGLDVAGARVTAPFADATFLKVAANASAAQAIGKSGFIRLTASAQYSRDRLPAAERYTLGGADIGRAFDTAILTGDRGAGGVAELAWRPIKSDRFGQSEVYTFIDGGVLAVLPRGPGVRTDYSLASAGLGVRARYRDKAELGLEAARSIKQPLPGRDDDWRLSVAWRLSL</sequence>
<gene>
    <name evidence="11" type="ORF">FPZ24_03495</name>
</gene>
<evidence type="ECO:0000256" key="1">
    <source>
        <dbReference type="ARBA" id="ARBA00004442"/>
    </source>
</evidence>
<keyword evidence="7" id="KW-0472">Membrane</keyword>
<evidence type="ECO:0000256" key="6">
    <source>
        <dbReference type="ARBA" id="ARBA00022927"/>
    </source>
</evidence>
<dbReference type="GO" id="GO:0098046">
    <property type="term" value="C:type V protein secretion system complex"/>
    <property type="evidence" value="ECO:0007669"/>
    <property type="project" value="TreeGrafter"/>
</dbReference>
<feature type="region of interest" description="Disordered" evidence="9">
    <location>
        <begin position="20"/>
        <end position="46"/>
    </location>
</feature>
<dbReference type="KEGG" id="spai:FPZ24_03495"/>
<protein>
    <submittedName>
        <fullName evidence="11">ShlB/FhaC/HecB family hemolysin secretion/activation protein</fullName>
    </submittedName>
</protein>
<name>A0A5B8LG81_9SPHN</name>
<reference evidence="11 12" key="1">
    <citation type="submission" date="2019-07" db="EMBL/GenBank/DDBJ databases">
        <title>Full genome sequence of Sphingomonas sp. 4R-6-7(HKS19).</title>
        <authorList>
            <person name="Im W.-T."/>
        </authorList>
    </citation>
    <scope>NUCLEOTIDE SEQUENCE [LARGE SCALE GENOMIC DNA]</scope>
    <source>
        <strain evidence="11 12">HKS19</strain>
    </source>
</reference>
<dbReference type="Pfam" id="PF08479">
    <property type="entry name" value="POTRA_2"/>
    <property type="match status" value="1"/>
</dbReference>
<dbReference type="GO" id="GO:0009279">
    <property type="term" value="C:cell outer membrane"/>
    <property type="evidence" value="ECO:0007669"/>
    <property type="project" value="UniProtKB-SubCell"/>
</dbReference>
<comment type="similarity">
    <text evidence="2">Belongs to the TPS (TC 1.B.20) family.</text>
</comment>
<organism evidence="11 12">
    <name type="scientific">Sphingomonas panacisoli</name>
    <dbReference type="NCBI Taxonomy" id="1813879"/>
    <lineage>
        <taxon>Bacteria</taxon>
        <taxon>Pseudomonadati</taxon>
        <taxon>Pseudomonadota</taxon>
        <taxon>Alphaproteobacteria</taxon>
        <taxon>Sphingomonadales</taxon>
        <taxon>Sphingomonadaceae</taxon>
        <taxon>Sphingomonas</taxon>
    </lineage>
</organism>
<dbReference type="PROSITE" id="PS51779">
    <property type="entry name" value="POTRA"/>
    <property type="match status" value="1"/>
</dbReference>
<evidence type="ECO:0000313" key="12">
    <source>
        <dbReference type="Proteomes" id="UP000315673"/>
    </source>
</evidence>
<evidence type="ECO:0000256" key="2">
    <source>
        <dbReference type="ARBA" id="ARBA00009055"/>
    </source>
</evidence>
<dbReference type="PANTHER" id="PTHR34597:SF6">
    <property type="entry name" value="BLR6126 PROTEIN"/>
    <property type="match status" value="1"/>
</dbReference>
<evidence type="ECO:0000256" key="9">
    <source>
        <dbReference type="SAM" id="MobiDB-lite"/>
    </source>
</evidence>
<dbReference type="RefSeq" id="WP_146569736.1">
    <property type="nucleotide sequence ID" value="NZ_CP042306.1"/>
</dbReference>
<evidence type="ECO:0000256" key="4">
    <source>
        <dbReference type="ARBA" id="ARBA00022452"/>
    </source>
</evidence>
<dbReference type="Pfam" id="PF03865">
    <property type="entry name" value="ShlB"/>
    <property type="match status" value="1"/>
</dbReference>
<accession>A0A5B8LG81</accession>